<dbReference type="RefSeq" id="WP_180862007.1">
    <property type="nucleotide sequence ID" value="NZ_CP047415.1"/>
</dbReference>
<dbReference type="EMBL" id="CP047415">
    <property type="protein sequence ID" value="QLL73756.1"/>
    <property type="molecule type" value="Genomic_DNA"/>
</dbReference>
<dbReference type="AlphaFoldDB" id="A0A7H9E800"/>
<proteinExistence type="predicted"/>
<evidence type="ECO:0000313" key="2">
    <source>
        <dbReference type="Proteomes" id="UP000510660"/>
    </source>
</evidence>
<sequence>MKSKEEKLREALNEYFGRDVGDVKGCFIDPASPTDYVPECPVDHTKQITILTKQHVPTFAEKRKELVDQLDNDLKEIDADLNAKALGENNIRIYDEGIGAVICDFHELTDACNFHLFDCYLSVTEMIKIMDAVSVFTQELERLKEQYEDETI</sequence>
<protein>
    <submittedName>
        <fullName evidence="1">Uncharacterized protein</fullName>
    </submittedName>
</protein>
<evidence type="ECO:0000313" key="1">
    <source>
        <dbReference type="EMBL" id="QLL73756.1"/>
    </source>
</evidence>
<name>A0A7H9E800_9LACO</name>
<gene>
    <name evidence="1" type="ORF">GTO85_04905</name>
</gene>
<organism evidence="1 2">
    <name type="scientific">Lactobacillus crispatus</name>
    <dbReference type="NCBI Taxonomy" id="47770"/>
    <lineage>
        <taxon>Bacteria</taxon>
        <taxon>Bacillati</taxon>
        <taxon>Bacillota</taxon>
        <taxon>Bacilli</taxon>
        <taxon>Lactobacillales</taxon>
        <taxon>Lactobacillaceae</taxon>
        <taxon>Lactobacillus</taxon>
    </lineage>
</organism>
<dbReference type="Proteomes" id="UP000510660">
    <property type="component" value="Chromosome"/>
</dbReference>
<reference evidence="1 2" key="1">
    <citation type="submission" date="2020-01" db="EMBL/GenBank/DDBJ databases">
        <title>Complete and circular genome sequences of six lactobacillus isolates from horses.</title>
        <authorList>
            <person name="Hassan H.M."/>
        </authorList>
    </citation>
    <scope>NUCLEOTIDE SEQUENCE [LARGE SCALE GENOMIC DNA]</scope>
    <source>
        <strain evidence="1 2">1D</strain>
    </source>
</reference>
<accession>A0A7H9E800</accession>